<dbReference type="Gene3D" id="1.20.120.160">
    <property type="entry name" value="HPT domain"/>
    <property type="match status" value="1"/>
</dbReference>
<dbReference type="SUPFAM" id="SSF52172">
    <property type="entry name" value="CheY-like"/>
    <property type="match status" value="1"/>
</dbReference>
<dbReference type="InterPro" id="IPR036097">
    <property type="entry name" value="HisK_dim/P_sf"/>
</dbReference>
<dbReference type="SMART" id="SM00387">
    <property type="entry name" value="HATPase_c"/>
    <property type="match status" value="1"/>
</dbReference>
<feature type="domain" description="Response regulatory" evidence="18">
    <location>
        <begin position="966"/>
        <end position="1082"/>
    </location>
</feature>
<evidence type="ECO:0000256" key="7">
    <source>
        <dbReference type="ARBA" id="ARBA00022692"/>
    </source>
</evidence>
<dbReference type="Pfam" id="PF13493">
    <property type="entry name" value="DUF4118"/>
    <property type="match status" value="1"/>
</dbReference>
<gene>
    <name evidence="22" type="ORF">ACFQNF_20550</name>
</gene>
<feature type="domain" description="PAC" evidence="20">
    <location>
        <begin position="343"/>
        <end position="395"/>
    </location>
</feature>
<evidence type="ECO:0000259" key="18">
    <source>
        <dbReference type="PROSITE" id="PS50110"/>
    </source>
</evidence>
<keyword evidence="9" id="KW-0418">Kinase</keyword>
<name>A0ABW2R356_9NEIS</name>
<dbReference type="SMART" id="SM00091">
    <property type="entry name" value="PAS"/>
    <property type="match status" value="3"/>
</dbReference>
<feature type="domain" description="PAC" evidence="20">
    <location>
        <begin position="215"/>
        <end position="267"/>
    </location>
</feature>
<dbReference type="PRINTS" id="PR00344">
    <property type="entry name" value="BCTRLSENSOR"/>
</dbReference>
<comment type="subcellular location">
    <subcellularLocation>
        <location evidence="2">Cell membrane</location>
        <topology evidence="2">Multi-pass membrane protein</topology>
    </subcellularLocation>
</comment>
<feature type="transmembrane region" description="Helical" evidence="16">
    <location>
        <begin position="49"/>
        <end position="82"/>
    </location>
</feature>
<dbReference type="InterPro" id="IPR008207">
    <property type="entry name" value="Sig_transdc_His_kin_Hpt_dom"/>
</dbReference>
<dbReference type="InterPro" id="IPR011006">
    <property type="entry name" value="CheY-like_superfamily"/>
</dbReference>
<evidence type="ECO:0000256" key="13">
    <source>
        <dbReference type="ARBA" id="ARBA00023136"/>
    </source>
</evidence>
<feature type="modified residue" description="Phosphohistidine" evidence="14">
    <location>
        <position position="1172"/>
    </location>
</feature>
<feature type="domain" description="HPt" evidence="21">
    <location>
        <begin position="1133"/>
        <end position="1227"/>
    </location>
</feature>
<evidence type="ECO:0000256" key="10">
    <source>
        <dbReference type="ARBA" id="ARBA00022840"/>
    </source>
</evidence>
<dbReference type="Gene3D" id="1.20.120.620">
    <property type="entry name" value="Backbone structure of the membrane domain of e. Coli histidine kinase receptor kdpd"/>
    <property type="match status" value="1"/>
</dbReference>
<comment type="caution">
    <text evidence="22">The sequence shown here is derived from an EMBL/GenBank/DDBJ whole genome shotgun (WGS) entry which is preliminary data.</text>
</comment>
<dbReference type="InterPro" id="IPR003661">
    <property type="entry name" value="HisK_dim/P_dom"/>
</dbReference>
<evidence type="ECO:0000256" key="9">
    <source>
        <dbReference type="ARBA" id="ARBA00022777"/>
    </source>
</evidence>
<dbReference type="PROSITE" id="PS50110">
    <property type="entry name" value="RESPONSE_REGULATORY"/>
    <property type="match status" value="1"/>
</dbReference>
<dbReference type="Gene3D" id="2.10.70.100">
    <property type="match status" value="2"/>
</dbReference>
<dbReference type="PANTHER" id="PTHR45339">
    <property type="entry name" value="HYBRID SIGNAL TRANSDUCTION HISTIDINE KINASE J"/>
    <property type="match status" value="1"/>
</dbReference>
<dbReference type="SUPFAM" id="SSF47384">
    <property type="entry name" value="Homodimeric domain of signal transducing histidine kinase"/>
    <property type="match status" value="1"/>
</dbReference>
<evidence type="ECO:0000256" key="3">
    <source>
        <dbReference type="ARBA" id="ARBA00012438"/>
    </source>
</evidence>
<dbReference type="InterPro" id="IPR000700">
    <property type="entry name" value="PAS-assoc_C"/>
</dbReference>
<reference evidence="23" key="1">
    <citation type="journal article" date="2019" name="Int. J. Syst. Evol. Microbiol.">
        <title>The Global Catalogue of Microorganisms (GCM) 10K type strain sequencing project: providing services to taxonomists for standard genome sequencing and annotation.</title>
        <authorList>
            <consortium name="The Broad Institute Genomics Platform"/>
            <consortium name="The Broad Institute Genome Sequencing Center for Infectious Disease"/>
            <person name="Wu L."/>
            <person name="Ma J."/>
        </authorList>
    </citation>
    <scope>NUCLEOTIDE SEQUENCE [LARGE SCALE GENOMIC DNA]</scope>
    <source>
        <strain evidence="23">CCUG 62945</strain>
    </source>
</reference>
<feature type="domain" description="PAC" evidence="20">
    <location>
        <begin position="509"/>
        <end position="561"/>
    </location>
</feature>
<keyword evidence="23" id="KW-1185">Reference proteome</keyword>
<keyword evidence="5 15" id="KW-0597">Phosphoprotein</keyword>
<feature type="domain" description="PAS" evidence="19">
    <location>
        <begin position="558"/>
        <end position="603"/>
    </location>
</feature>
<dbReference type="SUPFAM" id="SSF47226">
    <property type="entry name" value="Histidine-containing phosphotransfer domain, HPT domain"/>
    <property type="match status" value="1"/>
</dbReference>
<dbReference type="Pfam" id="PF01627">
    <property type="entry name" value="Hpt"/>
    <property type="match status" value="1"/>
</dbReference>
<dbReference type="Gene3D" id="3.30.565.10">
    <property type="entry name" value="Histidine kinase-like ATPase, C-terminal domain"/>
    <property type="match status" value="1"/>
</dbReference>
<dbReference type="InterPro" id="IPR025201">
    <property type="entry name" value="KdpD_TM"/>
</dbReference>
<keyword evidence="4" id="KW-1003">Cell membrane</keyword>
<evidence type="ECO:0000256" key="1">
    <source>
        <dbReference type="ARBA" id="ARBA00000085"/>
    </source>
</evidence>
<dbReference type="PROSITE" id="PS50109">
    <property type="entry name" value="HIS_KIN"/>
    <property type="match status" value="1"/>
</dbReference>
<dbReference type="EC" id="2.7.13.3" evidence="3"/>
<feature type="domain" description="PAC" evidence="20">
    <location>
        <begin position="631"/>
        <end position="683"/>
    </location>
</feature>
<evidence type="ECO:0000313" key="23">
    <source>
        <dbReference type="Proteomes" id="UP001596473"/>
    </source>
</evidence>
<dbReference type="CDD" id="cd17546">
    <property type="entry name" value="REC_hyHK_CKI1_RcsC-like"/>
    <property type="match status" value="1"/>
</dbReference>
<evidence type="ECO:0000259" key="17">
    <source>
        <dbReference type="PROSITE" id="PS50109"/>
    </source>
</evidence>
<evidence type="ECO:0000313" key="22">
    <source>
        <dbReference type="EMBL" id="MFC7422254.1"/>
    </source>
</evidence>
<evidence type="ECO:0000256" key="5">
    <source>
        <dbReference type="ARBA" id="ARBA00022553"/>
    </source>
</evidence>
<dbReference type="InterPro" id="IPR038318">
    <property type="entry name" value="KdpD_sf"/>
</dbReference>
<dbReference type="SMART" id="SM00388">
    <property type="entry name" value="HisKA"/>
    <property type="match status" value="1"/>
</dbReference>
<dbReference type="NCBIfam" id="TIGR00229">
    <property type="entry name" value="sensory_box"/>
    <property type="match status" value="4"/>
</dbReference>
<evidence type="ECO:0000256" key="6">
    <source>
        <dbReference type="ARBA" id="ARBA00022679"/>
    </source>
</evidence>
<keyword evidence="8" id="KW-0547">Nucleotide-binding</keyword>
<evidence type="ECO:0000256" key="4">
    <source>
        <dbReference type="ARBA" id="ARBA00022475"/>
    </source>
</evidence>
<dbReference type="Pfam" id="PF02518">
    <property type="entry name" value="HATPase_c"/>
    <property type="match status" value="1"/>
</dbReference>
<keyword evidence="11 16" id="KW-1133">Transmembrane helix</keyword>
<dbReference type="InterPro" id="IPR004358">
    <property type="entry name" value="Sig_transdc_His_kin-like_C"/>
</dbReference>
<dbReference type="Pfam" id="PF13426">
    <property type="entry name" value="PAS_9"/>
    <property type="match status" value="1"/>
</dbReference>
<dbReference type="InterPro" id="IPR000014">
    <property type="entry name" value="PAS"/>
</dbReference>
<protein>
    <recommendedName>
        <fullName evidence="3">histidine kinase</fullName>
        <ecNumber evidence="3">2.7.13.3</ecNumber>
    </recommendedName>
</protein>
<keyword evidence="7 16" id="KW-0812">Transmembrane</keyword>
<evidence type="ECO:0000256" key="15">
    <source>
        <dbReference type="PROSITE-ProRule" id="PRU00169"/>
    </source>
</evidence>
<evidence type="ECO:0000259" key="20">
    <source>
        <dbReference type="PROSITE" id="PS50113"/>
    </source>
</evidence>
<feature type="domain" description="PAS" evidence="19">
    <location>
        <begin position="141"/>
        <end position="211"/>
    </location>
</feature>
<dbReference type="RefSeq" id="WP_380190238.1">
    <property type="nucleotide sequence ID" value="NZ_JBHTBQ010000047.1"/>
</dbReference>
<dbReference type="PROSITE" id="PS50112">
    <property type="entry name" value="PAS"/>
    <property type="match status" value="2"/>
</dbReference>
<dbReference type="Pfam" id="PF00072">
    <property type="entry name" value="Response_reg"/>
    <property type="match status" value="1"/>
</dbReference>
<evidence type="ECO:0000259" key="21">
    <source>
        <dbReference type="PROSITE" id="PS50894"/>
    </source>
</evidence>
<evidence type="ECO:0000256" key="2">
    <source>
        <dbReference type="ARBA" id="ARBA00004651"/>
    </source>
</evidence>
<evidence type="ECO:0000256" key="16">
    <source>
        <dbReference type="SAM" id="Phobius"/>
    </source>
</evidence>
<dbReference type="Gene3D" id="1.10.287.130">
    <property type="match status" value="1"/>
</dbReference>
<dbReference type="EMBL" id="JBHTBQ010000047">
    <property type="protein sequence ID" value="MFC7422254.1"/>
    <property type="molecule type" value="Genomic_DNA"/>
</dbReference>
<keyword evidence="12" id="KW-0902">Two-component regulatory system</keyword>
<dbReference type="PANTHER" id="PTHR45339:SF1">
    <property type="entry name" value="HYBRID SIGNAL TRANSDUCTION HISTIDINE KINASE J"/>
    <property type="match status" value="1"/>
</dbReference>
<evidence type="ECO:0000256" key="14">
    <source>
        <dbReference type="PROSITE-ProRule" id="PRU00110"/>
    </source>
</evidence>
<dbReference type="Gene3D" id="3.40.50.2300">
    <property type="match status" value="1"/>
</dbReference>
<dbReference type="SMART" id="SM00086">
    <property type="entry name" value="PAC"/>
    <property type="match status" value="4"/>
</dbReference>
<evidence type="ECO:0000256" key="8">
    <source>
        <dbReference type="ARBA" id="ARBA00022741"/>
    </source>
</evidence>
<keyword evidence="6" id="KW-0808">Transferase</keyword>
<dbReference type="PROSITE" id="PS50894">
    <property type="entry name" value="HPT"/>
    <property type="match status" value="1"/>
</dbReference>
<dbReference type="InterPro" id="IPR036890">
    <property type="entry name" value="HATPase_C_sf"/>
</dbReference>
<comment type="catalytic activity">
    <reaction evidence="1">
        <text>ATP + protein L-histidine = ADP + protein N-phospho-L-histidine.</text>
        <dbReference type="EC" id="2.7.13.3"/>
    </reaction>
</comment>
<evidence type="ECO:0000259" key="19">
    <source>
        <dbReference type="PROSITE" id="PS50112"/>
    </source>
</evidence>
<accession>A0ABW2R356</accession>
<organism evidence="22 23">
    <name type="scientific">Iodobacter arcticus</name>
    <dbReference type="NCBI Taxonomy" id="590593"/>
    <lineage>
        <taxon>Bacteria</taxon>
        <taxon>Pseudomonadati</taxon>
        <taxon>Pseudomonadota</taxon>
        <taxon>Betaproteobacteria</taxon>
        <taxon>Neisseriales</taxon>
        <taxon>Chitinibacteraceae</taxon>
        <taxon>Iodobacter</taxon>
    </lineage>
</organism>
<dbReference type="PROSITE" id="PS50113">
    <property type="entry name" value="PAC"/>
    <property type="match status" value="4"/>
</dbReference>
<dbReference type="InterPro" id="IPR003594">
    <property type="entry name" value="HATPase_dom"/>
</dbReference>
<evidence type="ECO:0000256" key="12">
    <source>
        <dbReference type="ARBA" id="ARBA00023012"/>
    </source>
</evidence>
<feature type="domain" description="Histidine kinase" evidence="17">
    <location>
        <begin position="719"/>
        <end position="939"/>
    </location>
</feature>
<dbReference type="Proteomes" id="UP001596473">
    <property type="component" value="Unassembled WGS sequence"/>
</dbReference>
<dbReference type="InterPro" id="IPR036641">
    <property type="entry name" value="HPT_dom_sf"/>
</dbReference>
<keyword evidence="10" id="KW-0067">ATP-binding</keyword>
<keyword evidence="13 16" id="KW-0472">Membrane</keyword>
<proteinExistence type="predicted"/>
<dbReference type="CDD" id="cd16922">
    <property type="entry name" value="HATPase_EvgS-ArcB-TorS-like"/>
    <property type="match status" value="1"/>
</dbReference>
<dbReference type="Gene3D" id="3.30.450.20">
    <property type="entry name" value="PAS domain"/>
    <property type="match status" value="4"/>
</dbReference>
<sequence length="1303" mass="145712">MKGLNHYNVHALYSKRHLLLIYLLAIILPLLMLRVRNEIAISFGERPLLILFILPITISAYLGGFVPGLLSTLVAAACAAYFIPPIDSFAINTPHDLMQWGILLANGTLLSFFSEFLHRSRRNETERWREMSAIQDQLLQSELRFQATFEQAAMGIAMVSPNGQWLRVNRRLCQITGYSQDELLSLTFQDITHPADLQDDQHFVERMLAGQLETYAMQKRYLCKGGEITWVNLTVALAWKKNGEPDYFISVIEDIQARKQAEAALKESESILKEAQRLARVGSWSWDIVSNTHLWSEEIYHIYGRDLALPAAVFPEVQRYFSTESWIELVKAVEICLAEGTAYSCDAEVIRHDGNHRWITARGKAKRDQSGKIIELHGTIQDITERKRAEIALINSQNEALEKQGRARLAALNLMEDAMSARSHAEISNAALRESEQRLLMAQEGAHVGIWDWDLSSNQIYWSPECARLYDVAANTPITIALWRSKIYPVDLARIDAKLKNHPANEEAFEVEFRIRQNSGEIRWLVSKGRAQYTHYGKAIRISGIALDITESKQTEEQLRKLFLAVEQSPENIIITDADSYIDYVNTSFVQTSGYDRDEVIGQPARILQSGHTPEATYAALNKALLLGIHWQGEFINRRKNGDVYTVLASVSPIRQDDGKITHYLGIQEDITEKKRLSVELDRHRFHLEELVSERTTQLAEAREKAESANHAKSAFLANMSHEIRTPMNAILGLTHLLRRDGVTPHQAQRLSKINNAAQHLMSVINDILDLSKIEAGRLELEQSDFSLIALFDNVCTLINDAALDKGLNIETDTGQVPAWLHGDATRLRQALLNYASNAIKFTEQGHIILRARVENEQENSLLLCFEVEDTGIGINAEQTSRLFQNFEQADVSTTRKYGGTGLGLAITRRLAERMCGEAGVRPAAGQGSIFWFTAVLEKGISPQITPIELASGQMEAELRNHAGAQLLLVEDNDINLEVILDLLNESGLILDTAVNGQEALEKAKVNHYDLILMDIQMPVMDGLEATIAIRALPNGKNTPIIALTASAFDENKQACEAAGANGFISKPVNPEALFEVLLKWLPQCQPIDSASAPDVSRAKRASEHIFYERELAELASHPGLNITEALERLKGNAAKYLDLLRRFLESHAGDMALLEEHLLKQNNSEVLLITHTLKGAAAVLSIESVASLAEQLEFALHNKAPAAERDQLIHAINHELTQLDSLLNPPPVQQTYPLPQLLTKLENLLSQNDTAAIPLFERHAEQFFKALGTGVQALARQIGQFNFETALDTLHSLIAAAQLQDD</sequence>
<dbReference type="SUPFAM" id="SSF55874">
    <property type="entry name" value="ATPase domain of HSP90 chaperone/DNA topoisomerase II/histidine kinase"/>
    <property type="match status" value="1"/>
</dbReference>
<dbReference type="CDD" id="cd00130">
    <property type="entry name" value="PAS"/>
    <property type="match status" value="3"/>
</dbReference>
<evidence type="ECO:0000256" key="11">
    <source>
        <dbReference type="ARBA" id="ARBA00022989"/>
    </source>
</evidence>
<feature type="transmembrane region" description="Helical" evidence="16">
    <location>
        <begin position="20"/>
        <end position="37"/>
    </location>
</feature>
<feature type="modified residue" description="4-aspartylphosphate" evidence="15">
    <location>
        <position position="1015"/>
    </location>
</feature>
<dbReference type="InterPro" id="IPR035965">
    <property type="entry name" value="PAS-like_dom_sf"/>
</dbReference>
<dbReference type="Pfam" id="PF08447">
    <property type="entry name" value="PAS_3"/>
    <property type="match status" value="3"/>
</dbReference>
<dbReference type="SMART" id="SM00448">
    <property type="entry name" value="REC"/>
    <property type="match status" value="1"/>
</dbReference>
<dbReference type="InterPro" id="IPR001789">
    <property type="entry name" value="Sig_transdc_resp-reg_receiver"/>
</dbReference>
<dbReference type="InterPro" id="IPR001610">
    <property type="entry name" value="PAC"/>
</dbReference>
<dbReference type="InterPro" id="IPR013655">
    <property type="entry name" value="PAS_fold_3"/>
</dbReference>
<dbReference type="CDD" id="cd00082">
    <property type="entry name" value="HisKA"/>
    <property type="match status" value="1"/>
</dbReference>
<dbReference type="Pfam" id="PF00512">
    <property type="entry name" value="HisKA"/>
    <property type="match status" value="1"/>
</dbReference>
<dbReference type="InterPro" id="IPR005467">
    <property type="entry name" value="His_kinase_dom"/>
</dbReference>
<dbReference type="SUPFAM" id="SSF55785">
    <property type="entry name" value="PYP-like sensor domain (PAS domain)"/>
    <property type="match status" value="4"/>
</dbReference>